<accession>A0A0A8ZY28</accession>
<protein>
    <submittedName>
        <fullName evidence="1">Uncharacterized protein</fullName>
    </submittedName>
</protein>
<proteinExistence type="predicted"/>
<reference evidence="1" key="1">
    <citation type="submission" date="2014-09" db="EMBL/GenBank/DDBJ databases">
        <authorList>
            <person name="Magalhaes I.L.F."/>
            <person name="Oliveira U."/>
            <person name="Santos F.R."/>
            <person name="Vidigal T.H.D.A."/>
            <person name="Brescovit A.D."/>
            <person name="Santos A.J."/>
        </authorList>
    </citation>
    <scope>NUCLEOTIDE SEQUENCE</scope>
    <source>
        <tissue evidence="1">Shoot tissue taken approximately 20 cm above the soil surface</tissue>
    </source>
</reference>
<dbReference type="EMBL" id="GBRH01255292">
    <property type="protein sequence ID" value="JAD42603.1"/>
    <property type="molecule type" value="Transcribed_RNA"/>
</dbReference>
<dbReference type="AlphaFoldDB" id="A0A0A8ZY28"/>
<organism evidence="1">
    <name type="scientific">Arundo donax</name>
    <name type="common">Giant reed</name>
    <name type="synonym">Donax arundinaceus</name>
    <dbReference type="NCBI Taxonomy" id="35708"/>
    <lineage>
        <taxon>Eukaryota</taxon>
        <taxon>Viridiplantae</taxon>
        <taxon>Streptophyta</taxon>
        <taxon>Embryophyta</taxon>
        <taxon>Tracheophyta</taxon>
        <taxon>Spermatophyta</taxon>
        <taxon>Magnoliopsida</taxon>
        <taxon>Liliopsida</taxon>
        <taxon>Poales</taxon>
        <taxon>Poaceae</taxon>
        <taxon>PACMAD clade</taxon>
        <taxon>Arundinoideae</taxon>
        <taxon>Arundineae</taxon>
        <taxon>Arundo</taxon>
    </lineage>
</organism>
<sequence length="46" mass="5605">MTLKFFQMMNPTLMNLTRSTWNLLWKIQILQIVMNHLMIVLQEVQI</sequence>
<reference evidence="1" key="2">
    <citation type="journal article" date="2015" name="Data Brief">
        <title>Shoot transcriptome of the giant reed, Arundo donax.</title>
        <authorList>
            <person name="Barrero R.A."/>
            <person name="Guerrero F.D."/>
            <person name="Moolhuijzen P."/>
            <person name="Goolsby J.A."/>
            <person name="Tidwell J."/>
            <person name="Bellgard S.E."/>
            <person name="Bellgard M.I."/>
        </authorList>
    </citation>
    <scope>NUCLEOTIDE SEQUENCE</scope>
    <source>
        <tissue evidence="1">Shoot tissue taken approximately 20 cm above the soil surface</tissue>
    </source>
</reference>
<evidence type="ECO:0000313" key="1">
    <source>
        <dbReference type="EMBL" id="JAD42603.1"/>
    </source>
</evidence>
<name>A0A0A8ZY28_ARUDO</name>